<sequence>MELQLATGRSQGRSTWTISFQKKHISSKTMSLRSSRRACLRARRPFNGKLSAVKPPLVGNATRNPADQPSSGSVISRTRLWPNGTTGTGNWPTGSPRWTNSPDSWNPPPKNDQLSNTVPINSRSPSLPITLAL</sequence>
<reference evidence="2" key="1">
    <citation type="submission" date="2019-08" db="EMBL/GenBank/DDBJ databases">
        <authorList>
            <person name="Kucharzyk K."/>
            <person name="Murdoch R.W."/>
            <person name="Higgins S."/>
            <person name="Loffler F."/>
        </authorList>
    </citation>
    <scope>NUCLEOTIDE SEQUENCE</scope>
</reference>
<evidence type="ECO:0000256" key="1">
    <source>
        <dbReference type="SAM" id="MobiDB-lite"/>
    </source>
</evidence>
<protein>
    <submittedName>
        <fullName evidence="2">Uncharacterized protein</fullName>
    </submittedName>
</protein>
<evidence type="ECO:0000313" key="2">
    <source>
        <dbReference type="EMBL" id="MPN54968.1"/>
    </source>
</evidence>
<accession>A0A645IU73</accession>
<dbReference type="AlphaFoldDB" id="A0A645IU73"/>
<dbReference type="EMBL" id="VSSQ01123717">
    <property type="protein sequence ID" value="MPN54968.1"/>
    <property type="molecule type" value="Genomic_DNA"/>
</dbReference>
<comment type="caution">
    <text evidence="2">The sequence shown here is derived from an EMBL/GenBank/DDBJ whole genome shotgun (WGS) entry which is preliminary data.</text>
</comment>
<organism evidence="2">
    <name type="scientific">bioreactor metagenome</name>
    <dbReference type="NCBI Taxonomy" id="1076179"/>
    <lineage>
        <taxon>unclassified sequences</taxon>
        <taxon>metagenomes</taxon>
        <taxon>ecological metagenomes</taxon>
    </lineage>
</organism>
<feature type="compositionally biased region" description="Polar residues" evidence="1">
    <location>
        <begin position="61"/>
        <end position="76"/>
    </location>
</feature>
<name>A0A645IU73_9ZZZZ</name>
<feature type="region of interest" description="Disordered" evidence="1">
    <location>
        <begin position="42"/>
        <end position="133"/>
    </location>
</feature>
<feature type="compositionally biased region" description="Polar residues" evidence="1">
    <location>
        <begin position="112"/>
        <end position="127"/>
    </location>
</feature>
<proteinExistence type="predicted"/>
<gene>
    <name evidence="2" type="ORF">SDC9_202647</name>
</gene>
<feature type="compositionally biased region" description="Low complexity" evidence="1">
    <location>
        <begin position="81"/>
        <end position="94"/>
    </location>
</feature>